<organism evidence="2 3">
    <name type="scientific">Ktedonospora formicarum</name>
    <dbReference type="NCBI Taxonomy" id="2778364"/>
    <lineage>
        <taxon>Bacteria</taxon>
        <taxon>Bacillati</taxon>
        <taxon>Chloroflexota</taxon>
        <taxon>Ktedonobacteria</taxon>
        <taxon>Ktedonobacterales</taxon>
        <taxon>Ktedonobacteraceae</taxon>
        <taxon>Ktedonospora</taxon>
    </lineage>
</organism>
<name>A0A8J3HVV6_9CHLR</name>
<accession>A0A8J3HVV6</accession>
<keyword evidence="3" id="KW-1185">Reference proteome</keyword>
<feature type="compositionally biased region" description="Polar residues" evidence="1">
    <location>
        <begin position="29"/>
        <end position="49"/>
    </location>
</feature>
<evidence type="ECO:0000256" key="1">
    <source>
        <dbReference type="SAM" id="MobiDB-lite"/>
    </source>
</evidence>
<evidence type="ECO:0000313" key="2">
    <source>
        <dbReference type="EMBL" id="GHO42961.1"/>
    </source>
</evidence>
<feature type="region of interest" description="Disordered" evidence="1">
    <location>
        <begin position="29"/>
        <end position="50"/>
    </location>
</feature>
<reference evidence="2" key="1">
    <citation type="submission" date="2020-10" db="EMBL/GenBank/DDBJ databases">
        <title>Taxonomic study of unclassified bacteria belonging to the class Ktedonobacteria.</title>
        <authorList>
            <person name="Yabe S."/>
            <person name="Wang C.M."/>
            <person name="Zheng Y."/>
            <person name="Sakai Y."/>
            <person name="Cavaletti L."/>
            <person name="Monciardini P."/>
            <person name="Donadio S."/>
        </authorList>
    </citation>
    <scope>NUCLEOTIDE SEQUENCE</scope>
    <source>
        <strain evidence="2">SOSP1-1</strain>
    </source>
</reference>
<proteinExistence type="predicted"/>
<dbReference type="AlphaFoldDB" id="A0A8J3HVV6"/>
<gene>
    <name evidence="2" type="ORF">KSX_11240</name>
</gene>
<dbReference type="Proteomes" id="UP000612362">
    <property type="component" value="Unassembled WGS sequence"/>
</dbReference>
<comment type="caution">
    <text evidence="2">The sequence shown here is derived from an EMBL/GenBank/DDBJ whole genome shotgun (WGS) entry which is preliminary data.</text>
</comment>
<evidence type="ECO:0000313" key="3">
    <source>
        <dbReference type="Proteomes" id="UP000612362"/>
    </source>
</evidence>
<protein>
    <submittedName>
        <fullName evidence="2">Uncharacterized protein</fullName>
    </submittedName>
</protein>
<sequence length="74" mass="8272">MGVERSVTRWYVERQMLLSEISALEADLNSTASEQETSANKESATSQKSEAALQLRRVQEKLHFLGPCPKSMMG</sequence>
<dbReference type="EMBL" id="BNJF01000001">
    <property type="protein sequence ID" value="GHO42961.1"/>
    <property type="molecule type" value="Genomic_DNA"/>
</dbReference>
<dbReference type="RefSeq" id="WP_220192458.1">
    <property type="nucleotide sequence ID" value="NZ_BNJF01000001.1"/>
</dbReference>